<evidence type="ECO:0000256" key="1">
    <source>
        <dbReference type="ARBA" id="ARBA00001954"/>
    </source>
</evidence>
<dbReference type="PANTHER" id="PTHR22966:SF1">
    <property type="entry name" value="PLANT CYSTEINE OXIDASE 1"/>
    <property type="match status" value="1"/>
</dbReference>
<dbReference type="Pfam" id="PF07847">
    <property type="entry name" value="PCO_ADO"/>
    <property type="match status" value="1"/>
</dbReference>
<reference evidence="8" key="1">
    <citation type="submission" date="2019-03" db="EMBL/GenBank/DDBJ databases">
        <title>WGS assembly of Setaria viridis.</title>
        <authorList>
            <person name="Huang P."/>
            <person name="Jenkins J."/>
            <person name="Grimwood J."/>
            <person name="Barry K."/>
            <person name="Healey A."/>
            <person name="Mamidi S."/>
            <person name="Sreedasyam A."/>
            <person name="Shu S."/>
            <person name="Feldman M."/>
            <person name="Wu J."/>
            <person name="Yu Y."/>
            <person name="Chen C."/>
            <person name="Johnson J."/>
            <person name="Rokhsar D."/>
            <person name="Baxter I."/>
            <person name="Schmutz J."/>
            <person name="Brutnell T."/>
            <person name="Kellogg E."/>
        </authorList>
    </citation>
    <scope>NUCLEOTIDE SEQUENCE [LARGE SCALE GENOMIC DNA]</scope>
</reference>
<evidence type="ECO:0000256" key="4">
    <source>
        <dbReference type="ARBA" id="ARBA00022723"/>
    </source>
</evidence>
<dbReference type="InterPro" id="IPR012864">
    <property type="entry name" value="PCO/ADO"/>
</dbReference>
<evidence type="ECO:0000313" key="9">
    <source>
        <dbReference type="Proteomes" id="UP000298652"/>
    </source>
</evidence>
<evidence type="ECO:0000256" key="5">
    <source>
        <dbReference type="ARBA" id="ARBA00023002"/>
    </source>
</evidence>
<dbReference type="GO" id="GO:0070483">
    <property type="term" value="P:detection of hypoxia"/>
    <property type="evidence" value="ECO:0007669"/>
    <property type="project" value="UniProtKB-ARBA"/>
</dbReference>
<keyword evidence="5" id="KW-0560">Oxidoreductase</keyword>
<sequence>MRGPTKRSWGGWGRSVAVYVGIPYPVTYLHFANSPTLLSAVIPLHDHPGMTVFCKILLGSMHIKSYDWVMASSASNQVTKNAKWSVYNNLHKALLIILNTDAIFDATSKIVVLYPEDGETCTVQRVSPCAVLDVMGPPYCLEEGRDCFYFSTSRLASRATCSGSEVAGGDGQYAWLNKVPCTIEMDADRIRAKIRR</sequence>
<evidence type="ECO:0000256" key="2">
    <source>
        <dbReference type="ARBA" id="ARBA00006622"/>
    </source>
</evidence>
<dbReference type="GO" id="GO:0017172">
    <property type="term" value="F:cysteine dioxygenase activity"/>
    <property type="evidence" value="ECO:0007669"/>
    <property type="project" value="UniProtKB-EC"/>
</dbReference>
<name>A0A4U6UL22_SETVI</name>
<dbReference type="OMA" id="VTYLHFA"/>
<proteinExistence type="inferred from homology"/>
<accession>A0A4U6UL22</accession>
<dbReference type="EC" id="1.13.11.20" evidence="3"/>
<comment type="similarity">
    <text evidence="2">Belongs to the cysteine dioxygenase family.</text>
</comment>
<dbReference type="SUPFAM" id="SSF51182">
    <property type="entry name" value="RmlC-like cupins"/>
    <property type="match status" value="1"/>
</dbReference>
<dbReference type="Proteomes" id="UP000298652">
    <property type="component" value="Chromosome 5"/>
</dbReference>
<evidence type="ECO:0000256" key="6">
    <source>
        <dbReference type="ARBA" id="ARBA00023004"/>
    </source>
</evidence>
<dbReference type="AlphaFoldDB" id="A0A4U6UL22"/>
<gene>
    <name evidence="8" type="ORF">SEVIR_5G214000v2</name>
</gene>
<evidence type="ECO:0000313" key="8">
    <source>
        <dbReference type="EMBL" id="TKW15825.1"/>
    </source>
</evidence>
<evidence type="ECO:0000256" key="3">
    <source>
        <dbReference type="ARBA" id="ARBA00013133"/>
    </source>
</evidence>
<comment type="catalytic activity">
    <reaction evidence="7">
        <text>L-cysteine + O2 = 3-sulfino-L-alanine + H(+)</text>
        <dbReference type="Rhea" id="RHEA:20441"/>
        <dbReference type="ChEBI" id="CHEBI:15378"/>
        <dbReference type="ChEBI" id="CHEBI:15379"/>
        <dbReference type="ChEBI" id="CHEBI:35235"/>
        <dbReference type="ChEBI" id="CHEBI:61085"/>
        <dbReference type="EC" id="1.13.11.20"/>
    </reaction>
    <physiologicalReaction direction="left-to-right" evidence="7">
        <dbReference type="Rhea" id="RHEA:20442"/>
    </physiologicalReaction>
</comment>
<comment type="cofactor">
    <cofactor evidence="1">
        <name>Fe(2+)</name>
        <dbReference type="ChEBI" id="CHEBI:29033"/>
    </cofactor>
</comment>
<dbReference type="Gramene" id="TKW15825">
    <property type="protein sequence ID" value="TKW15825"/>
    <property type="gene ID" value="SEVIR_5G214000v2"/>
</dbReference>
<dbReference type="GO" id="GO:0046872">
    <property type="term" value="F:metal ion binding"/>
    <property type="evidence" value="ECO:0007669"/>
    <property type="project" value="UniProtKB-KW"/>
</dbReference>
<evidence type="ECO:0000256" key="7">
    <source>
        <dbReference type="ARBA" id="ARBA00024284"/>
    </source>
</evidence>
<keyword evidence="6" id="KW-0408">Iron</keyword>
<dbReference type="InterPro" id="IPR011051">
    <property type="entry name" value="RmlC_Cupin_sf"/>
</dbReference>
<dbReference type="EMBL" id="CM016556">
    <property type="protein sequence ID" value="TKW15825.1"/>
    <property type="molecule type" value="Genomic_DNA"/>
</dbReference>
<dbReference type="PANTHER" id="PTHR22966">
    <property type="entry name" value="2-AMINOETHANETHIOL DIOXYGENASE"/>
    <property type="match status" value="1"/>
</dbReference>
<keyword evidence="4" id="KW-0479">Metal-binding</keyword>
<keyword evidence="9" id="KW-1185">Reference proteome</keyword>
<organism evidence="8 9">
    <name type="scientific">Setaria viridis</name>
    <name type="common">Green bristlegrass</name>
    <name type="synonym">Setaria italica subsp. viridis</name>
    <dbReference type="NCBI Taxonomy" id="4556"/>
    <lineage>
        <taxon>Eukaryota</taxon>
        <taxon>Viridiplantae</taxon>
        <taxon>Streptophyta</taxon>
        <taxon>Embryophyta</taxon>
        <taxon>Tracheophyta</taxon>
        <taxon>Spermatophyta</taxon>
        <taxon>Magnoliopsida</taxon>
        <taxon>Liliopsida</taxon>
        <taxon>Poales</taxon>
        <taxon>Poaceae</taxon>
        <taxon>PACMAD clade</taxon>
        <taxon>Panicoideae</taxon>
        <taxon>Panicodae</taxon>
        <taxon>Paniceae</taxon>
        <taxon>Cenchrinae</taxon>
        <taxon>Setaria</taxon>
    </lineage>
</organism>
<protein>
    <recommendedName>
        <fullName evidence="3">cysteine dioxygenase</fullName>
        <ecNumber evidence="3">1.13.11.20</ecNumber>
    </recommendedName>
</protein>
<dbReference type="CDD" id="cd20289">
    <property type="entry name" value="cupin_ADO"/>
    <property type="match status" value="1"/>
</dbReference>